<feature type="domain" description="Histidine kinase" evidence="8">
    <location>
        <begin position="893"/>
        <end position="1123"/>
    </location>
</feature>
<comment type="caution">
    <text evidence="11">The sequence shown here is derived from an EMBL/GenBank/DDBJ whole genome shotgun (WGS) entry which is preliminary data.</text>
</comment>
<proteinExistence type="predicted"/>
<dbReference type="NCBIfam" id="TIGR00229">
    <property type="entry name" value="sensory_box"/>
    <property type="match status" value="3"/>
</dbReference>
<dbReference type="InterPro" id="IPR036890">
    <property type="entry name" value="HATPase_C_sf"/>
</dbReference>
<dbReference type="SMART" id="SM00387">
    <property type="entry name" value="HATPase_c"/>
    <property type="match status" value="1"/>
</dbReference>
<evidence type="ECO:0000256" key="3">
    <source>
        <dbReference type="ARBA" id="ARBA00022553"/>
    </source>
</evidence>
<dbReference type="SMART" id="SM00065">
    <property type="entry name" value="GAF"/>
    <property type="match status" value="1"/>
</dbReference>
<keyword evidence="5" id="KW-0418">Kinase</keyword>
<dbReference type="CDD" id="cd00082">
    <property type="entry name" value="HisKA"/>
    <property type="match status" value="1"/>
</dbReference>
<evidence type="ECO:0000256" key="1">
    <source>
        <dbReference type="ARBA" id="ARBA00000085"/>
    </source>
</evidence>
<dbReference type="PROSITE" id="PS50113">
    <property type="entry name" value="PAC"/>
    <property type="match status" value="3"/>
</dbReference>
<evidence type="ECO:0000259" key="9">
    <source>
        <dbReference type="PROSITE" id="PS50112"/>
    </source>
</evidence>
<keyword evidence="12" id="KW-1185">Reference proteome</keyword>
<evidence type="ECO:0000259" key="10">
    <source>
        <dbReference type="PROSITE" id="PS50113"/>
    </source>
</evidence>
<evidence type="ECO:0000313" key="12">
    <source>
        <dbReference type="Proteomes" id="UP000029738"/>
    </source>
</evidence>
<sequence length="1126" mass="127759">MTAAFVASVGCLVLIGWTLDISILKSLLMLTAFCFAFVGNALWLSGLNREHPAINEYLSIAIEGAGMAAWNMDLSTGKGVWSAQHFKLLGYEFVAGGEATIEMWRSRIYLEDVERVKQIEEHARREHELFNLEYRIIRADNGQLRWLKTYGRFFYNKGGQAVCCSGIVFDITESKRSEEERNCFFTVSNDMIALTNLDGYFRQLNPAWERVLGYTQTELMAQPFLSFVHPEDVEATRIASERFEAGNPVAIFENRYCCKDGSYKWLSWTAVISPEHNIRYATARDVTERKLAELNEQFLNELDLRLRQLSDADAMVWEAVSSLGKYLNVDRCVWHEVNLQEDVSLVKQDWRRQEDIPSVVGAYRLSEFLLPDLVDRYHAGQPAVVSDVATHPYTAPFSHNYAQRDIRAFVGVPCIDRGRWVSVLAINTRTVREWYPHEVALLQHTVSRLWPIVEQTLATQALRQSEERFQSALLNAPLPIMLHAEDGEVLQINHVWTEITGYHLEDIPTLEAWVKRAYGDRQDEARSAIVNQYPLTQRTAMGEYAVITRTGATRIWDFYTAPLHILPDGRKLAIVTAIDVTERKQAEQKILNLNQELQRQLAESQTLLEVIPIGVGIAEDPQCQTIRINSAFARMLSMASTANASLSAPEDERPKTFKVYYNNREIPPEELPLQRAATDGVEVRDLEVDVVWNDGTTVTLLEYAAPLFDESGQVRGSIGAFWNITERKQAEVALQQTLKDLADFKFALDRSSIVAITDTQGTITYVNDKFCELSKYSREELIGQNHRIVNSGYHPKEFFQHLWATISRGQVWQGEIKNRAKDGTFYWVATTIVPFLDVSGKPYQYIAVRSDITNRKVAEVELQQLNITLEQRVEERTAQLQEANKDLEAFSYTVAHDLRAPLRGIQGFAQALSEDYGDRLDETAQEYIQRIFNGTYIMNELVCDLLAYSRLSREQIKLAPVLLTQVIADARAQLATDLSERQAQITIAENLPSVIGHYPILVQIIVNLLSNAIKFVAPGVQPHIRVWTETIELKETRKTGTVLPPSPQQIRLWIEDNGIGIEPNYQEQIFGVFERLHNTETYPGTGIGLAIVRKGAERLGGQVGVESAVGQGSRFWIEFQGASSVF</sequence>
<dbReference type="SUPFAM" id="SSF55874">
    <property type="entry name" value="ATPase domain of HSP90 chaperone/DNA topoisomerase II/histidine kinase"/>
    <property type="match status" value="1"/>
</dbReference>
<evidence type="ECO:0000256" key="5">
    <source>
        <dbReference type="ARBA" id="ARBA00022777"/>
    </source>
</evidence>
<feature type="domain" description="PAS" evidence="9">
    <location>
        <begin position="177"/>
        <end position="237"/>
    </location>
</feature>
<feature type="domain" description="PAC" evidence="10">
    <location>
        <begin position="812"/>
        <end position="864"/>
    </location>
</feature>
<feature type="domain" description="PAS" evidence="9">
    <location>
        <begin position="465"/>
        <end position="507"/>
    </location>
</feature>
<dbReference type="RefSeq" id="WP_162002270.1">
    <property type="nucleotide sequence ID" value="NZ_JHEG04000001.1"/>
</dbReference>
<feature type="domain" description="PAC" evidence="10">
    <location>
        <begin position="130"/>
        <end position="183"/>
    </location>
</feature>
<keyword evidence="3" id="KW-0597">Phosphoprotein</keyword>
<dbReference type="SMART" id="SM00091">
    <property type="entry name" value="PAS"/>
    <property type="match status" value="3"/>
</dbReference>
<dbReference type="InterPro" id="IPR003018">
    <property type="entry name" value="GAF"/>
</dbReference>
<dbReference type="PRINTS" id="PR00344">
    <property type="entry name" value="BCTRLSENSOR"/>
</dbReference>
<dbReference type="FunFam" id="1.10.287.130:FF:000070">
    <property type="entry name" value="Histidine kinase sensor protein"/>
    <property type="match status" value="1"/>
</dbReference>
<accession>A0A8S9T009</accession>
<dbReference type="EC" id="2.7.13.3" evidence="2"/>
<keyword evidence="7" id="KW-0175">Coiled coil</keyword>
<dbReference type="Pfam" id="PF02518">
    <property type="entry name" value="HATPase_c"/>
    <property type="match status" value="1"/>
</dbReference>
<dbReference type="Gene3D" id="3.30.450.40">
    <property type="match status" value="1"/>
</dbReference>
<dbReference type="Pfam" id="PF13188">
    <property type="entry name" value="PAS_8"/>
    <property type="match status" value="1"/>
</dbReference>
<dbReference type="SMART" id="SM00388">
    <property type="entry name" value="HisKA"/>
    <property type="match status" value="1"/>
</dbReference>
<dbReference type="InterPro" id="IPR013655">
    <property type="entry name" value="PAS_fold_3"/>
</dbReference>
<dbReference type="CDD" id="cd00130">
    <property type="entry name" value="PAS"/>
    <property type="match status" value="3"/>
</dbReference>
<dbReference type="SUPFAM" id="SSF47384">
    <property type="entry name" value="Homodimeric domain of signal transducing histidine kinase"/>
    <property type="match status" value="1"/>
</dbReference>
<dbReference type="Gene3D" id="3.30.450.20">
    <property type="entry name" value="PAS domain"/>
    <property type="match status" value="5"/>
</dbReference>
<reference evidence="11" key="2">
    <citation type="submission" date="2019-11" db="EMBL/GenBank/DDBJ databases">
        <title>Improved Assembly of Tolypothrix boutellei genome.</title>
        <authorList>
            <person name="Sarangi A.N."/>
            <person name="Mukherjee M."/>
            <person name="Ghosh S."/>
            <person name="Singh D."/>
            <person name="Das A."/>
            <person name="Kant S."/>
            <person name="Prusty A."/>
            <person name="Tripathy S."/>
        </authorList>
    </citation>
    <scope>NUCLEOTIDE SEQUENCE</scope>
    <source>
        <strain evidence="11">VB521301</strain>
    </source>
</reference>
<dbReference type="Pfam" id="PF01590">
    <property type="entry name" value="GAF"/>
    <property type="match status" value="1"/>
</dbReference>
<evidence type="ECO:0000256" key="4">
    <source>
        <dbReference type="ARBA" id="ARBA00022679"/>
    </source>
</evidence>
<dbReference type="InterPro" id="IPR000014">
    <property type="entry name" value="PAS"/>
</dbReference>
<dbReference type="Gene3D" id="3.30.565.10">
    <property type="entry name" value="Histidine kinase-like ATPase, C-terminal domain"/>
    <property type="match status" value="1"/>
</dbReference>
<feature type="domain" description="PAS" evidence="9">
    <location>
        <begin position="754"/>
        <end position="797"/>
    </location>
</feature>
<evidence type="ECO:0000256" key="7">
    <source>
        <dbReference type="SAM" id="Coils"/>
    </source>
</evidence>
<dbReference type="Pfam" id="PF08447">
    <property type="entry name" value="PAS_3"/>
    <property type="match status" value="2"/>
</dbReference>
<feature type="coiled-coil region" evidence="7">
    <location>
        <begin position="855"/>
        <end position="886"/>
    </location>
</feature>
<keyword evidence="4" id="KW-0808">Transferase</keyword>
<dbReference type="Proteomes" id="UP000029738">
    <property type="component" value="Unassembled WGS sequence"/>
</dbReference>
<dbReference type="Pfam" id="PF00512">
    <property type="entry name" value="HisKA"/>
    <property type="match status" value="1"/>
</dbReference>
<gene>
    <name evidence="11" type="ORF">DA73_0400005780</name>
</gene>
<evidence type="ECO:0000313" key="11">
    <source>
        <dbReference type="EMBL" id="KAF3885024.1"/>
    </source>
</evidence>
<dbReference type="SUPFAM" id="SSF55785">
    <property type="entry name" value="PYP-like sensor domain (PAS domain)"/>
    <property type="match status" value="5"/>
</dbReference>
<dbReference type="InterPro" id="IPR003661">
    <property type="entry name" value="HisK_dim/P_dom"/>
</dbReference>
<evidence type="ECO:0000259" key="8">
    <source>
        <dbReference type="PROSITE" id="PS50109"/>
    </source>
</evidence>
<reference evidence="11" key="1">
    <citation type="journal article" date="2015" name="Genome Announc.">
        <title>Draft Genome Sequence of Tolypothrix boutellei Strain VB521301.</title>
        <authorList>
            <person name="Chandrababunaidu M.M."/>
            <person name="Singh D."/>
            <person name="Sen D."/>
            <person name="Bhan S."/>
            <person name="Das S."/>
            <person name="Gupta A."/>
            <person name="Adhikary S.P."/>
            <person name="Tripathy S."/>
        </authorList>
    </citation>
    <scope>NUCLEOTIDE SEQUENCE</scope>
    <source>
        <strain evidence="11">VB521301</strain>
    </source>
</reference>
<dbReference type="SUPFAM" id="SSF55781">
    <property type="entry name" value="GAF domain-like"/>
    <property type="match status" value="1"/>
</dbReference>
<dbReference type="PANTHER" id="PTHR43304:SF1">
    <property type="entry name" value="PAC DOMAIN-CONTAINING PROTEIN"/>
    <property type="match status" value="1"/>
</dbReference>
<dbReference type="InterPro" id="IPR035965">
    <property type="entry name" value="PAS-like_dom_sf"/>
</dbReference>
<dbReference type="InterPro" id="IPR005467">
    <property type="entry name" value="His_kinase_dom"/>
</dbReference>
<dbReference type="InterPro" id="IPR000700">
    <property type="entry name" value="PAS-assoc_C"/>
</dbReference>
<dbReference type="EMBL" id="JHEG04000001">
    <property type="protein sequence ID" value="KAF3885024.1"/>
    <property type="molecule type" value="Genomic_DNA"/>
</dbReference>
<dbReference type="InterPro" id="IPR013656">
    <property type="entry name" value="PAS_4"/>
</dbReference>
<comment type="catalytic activity">
    <reaction evidence="1">
        <text>ATP + protein L-histidine = ADP + protein N-phospho-L-histidine.</text>
        <dbReference type="EC" id="2.7.13.3"/>
    </reaction>
</comment>
<dbReference type="OrthoDB" id="516853at2"/>
<dbReference type="InterPro" id="IPR029016">
    <property type="entry name" value="GAF-like_dom_sf"/>
</dbReference>
<dbReference type="GO" id="GO:0000155">
    <property type="term" value="F:phosphorelay sensor kinase activity"/>
    <property type="evidence" value="ECO:0007669"/>
    <property type="project" value="InterPro"/>
</dbReference>
<name>A0A8S9T009_9CYAN</name>
<dbReference type="Pfam" id="PF13426">
    <property type="entry name" value="PAS_9"/>
    <property type="match status" value="1"/>
</dbReference>
<dbReference type="InterPro" id="IPR052162">
    <property type="entry name" value="Sensor_kinase/Photoreceptor"/>
</dbReference>
<dbReference type="InterPro" id="IPR003594">
    <property type="entry name" value="HATPase_dom"/>
</dbReference>
<evidence type="ECO:0000256" key="6">
    <source>
        <dbReference type="ARBA" id="ARBA00023012"/>
    </source>
</evidence>
<organism evidence="11 12">
    <name type="scientific">Tolypothrix bouteillei VB521301</name>
    <dbReference type="NCBI Taxonomy" id="1479485"/>
    <lineage>
        <taxon>Bacteria</taxon>
        <taxon>Bacillati</taxon>
        <taxon>Cyanobacteriota</taxon>
        <taxon>Cyanophyceae</taxon>
        <taxon>Nostocales</taxon>
        <taxon>Tolypothrichaceae</taxon>
        <taxon>Tolypothrix</taxon>
    </lineage>
</organism>
<dbReference type="Gene3D" id="1.10.287.130">
    <property type="match status" value="1"/>
</dbReference>
<dbReference type="InterPro" id="IPR036097">
    <property type="entry name" value="HisK_dim/P_sf"/>
</dbReference>
<evidence type="ECO:0000256" key="2">
    <source>
        <dbReference type="ARBA" id="ARBA00012438"/>
    </source>
</evidence>
<dbReference type="PROSITE" id="PS50112">
    <property type="entry name" value="PAS"/>
    <property type="match status" value="3"/>
</dbReference>
<dbReference type="PANTHER" id="PTHR43304">
    <property type="entry name" value="PHYTOCHROME-LIKE PROTEIN CPH1"/>
    <property type="match status" value="1"/>
</dbReference>
<dbReference type="AlphaFoldDB" id="A0A8S9T009"/>
<keyword evidence="6" id="KW-0902">Two-component regulatory system</keyword>
<dbReference type="SMART" id="SM00086">
    <property type="entry name" value="PAC"/>
    <property type="match status" value="5"/>
</dbReference>
<dbReference type="InterPro" id="IPR001610">
    <property type="entry name" value="PAC"/>
</dbReference>
<dbReference type="Pfam" id="PF08448">
    <property type="entry name" value="PAS_4"/>
    <property type="match status" value="1"/>
</dbReference>
<dbReference type="InterPro" id="IPR004358">
    <property type="entry name" value="Sig_transdc_His_kin-like_C"/>
</dbReference>
<dbReference type="Gene3D" id="2.10.70.100">
    <property type="match status" value="1"/>
</dbReference>
<feature type="domain" description="PAC" evidence="10">
    <location>
        <begin position="684"/>
        <end position="736"/>
    </location>
</feature>
<dbReference type="PROSITE" id="PS50109">
    <property type="entry name" value="HIS_KIN"/>
    <property type="match status" value="1"/>
</dbReference>
<protein>
    <recommendedName>
        <fullName evidence="2">histidine kinase</fullName>
        <ecNumber evidence="2">2.7.13.3</ecNumber>
    </recommendedName>
</protein>